<evidence type="ECO:0000256" key="4">
    <source>
        <dbReference type="ARBA" id="ARBA00012485"/>
    </source>
</evidence>
<evidence type="ECO:0000256" key="5">
    <source>
        <dbReference type="ARBA" id="ARBA00022490"/>
    </source>
</evidence>
<organism evidence="14 15">
    <name type="scientific">Operophtera brumata</name>
    <name type="common">Winter moth</name>
    <name type="synonym">Phalaena brumata</name>
    <dbReference type="NCBI Taxonomy" id="104452"/>
    <lineage>
        <taxon>Eukaryota</taxon>
        <taxon>Metazoa</taxon>
        <taxon>Ecdysozoa</taxon>
        <taxon>Arthropoda</taxon>
        <taxon>Hexapoda</taxon>
        <taxon>Insecta</taxon>
        <taxon>Pterygota</taxon>
        <taxon>Neoptera</taxon>
        <taxon>Endopterygota</taxon>
        <taxon>Lepidoptera</taxon>
        <taxon>Glossata</taxon>
        <taxon>Ditrysia</taxon>
        <taxon>Geometroidea</taxon>
        <taxon>Geometridae</taxon>
        <taxon>Larentiinae</taxon>
        <taxon>Operophtera</taxon>
    </lineage>
</organism>
<comment type="subcellular location">
    <subcellularLocation>
        <location evidence="2">Cytoplasm</location>
    </subcellularLocation>
</comment>
<evidence type="ECO:0000256" key="12">
    <source>
        <dbReference type="SAM" id="MobiDB-lite"/>
    </source>
</evidence>
<dbReference type="Proteomes" id="UP000037510">
    <property type="component" value="Unassembled WGS sequence"/>
</dbReference>
<dbReference type="InterPro" id="IPR009091">
    <property type="entry name" value="RCC1/BLIP-II"/>
</dbReference>
<evidence type="ECO:0000256" key="1">
    <source>
        <dbReference type="ARBA" id="ARBA00000885"/>
    </source>
</evidence>
<dbReference type="GO" id="GO:0005737">
    <property type="term" value="C:cytoplasm"/>
    <property type="evidence" value="ECO:0007669"/>
    <property type="project" value="UniProtKB-SubCell"/>
</dbReference>
<keyword evidence="8" id="KW-0677">Repeat</keyword>
<dbReference type="EMBL" id="JTDY01005110">
    <property type="protein sequence ID" value="KOB67364.1"/>
    <property type="molecule type" value="Genomic_DNA"/>
</dbReference>
<feature type="region of interest" description="Disordered" evidence="12">
    <location>
        <begin position="975"/>
        <end position="1006"/>
    </location>
</feature>
<dbReference type="Gene3D" id="2.130.10.30">
    <property type="entry name" value="Regulator of chromosome condensation 1/beta-lactamase-inhibitor protein II"/>
    <property type="match status" value="1"/>
</dbReference>
<dbReference type="SUPFAM" id="SSF56204">
    <property type="entry name" value="Hect, E3 ligase catalytic domain"/>
    <property type="match status" value="1"/>
</dbReference>
<dbReference type="SMART" id="SM00119">
    <property type="entry name" value="HECTc"/>
    <property type="match status" value="1"/>
</dbReference>
<dbReference type="Gene3D" id="3.30.2410.10">
    <property type="entry name" value="Hect, E3 ligase catalytic domain"/>
    <property type="match status" value="1"/>
</dbReference>
<dbReference type="GO" id="GO:0009966">
    <property type="term" value="P:regulation of signal transduction"/>
    <property type="evidence" value="ECO:0007669"/>
    <property type="project" value="UniProtKB-ARBA"/>
</dbReference>
<name>A0A0L7KWE1_OPEBR</name>
<dbReference type="STRING" id="104452.A0A0L7KWE1"/>
<evidence type="ECO:0000313" key="15">
    <source>
        <dbReference type="Proteomes" id="UP000037510"/>
    </source>
</evidence>
<sequence>MVVEVCVCELEEAAAGGGRVPPQPITVDSPHPYADDTDISELACLIKYCFFLQDSGSDRYVLACPSVELAWRLLDGPLLASLSNDHQLAPRLAQALAICAQMPTLSWRARVWCVRRLRGVVRHGERVGTPPALQHLPKLLQVQYEHEEPALRTGTHLLHTHYMKLLSSIWCVRRLRGVVRHGERVGTPPALQHLPKLLQVQYEHVEPALRTNTHLLHTHYMKVCMGPDSARWFWFKRYCLTVRTADALIRRQVIPTPFLAEVRKRLADLGVYNTEEASGSDHQYSWEDNTKFTKQHDEQLLHWVQKWRAIREESTAWRCRLREMFTAGAKVDALQMYRVIDVACGSGDAQTLCITDDDNVWSWGDGDYGKLEGCKLPMRIDCLKGLRVVKVECGSQFSVALCQCGSVYTWGKGDYHRLGHGSYEHVRRPMRVTGMQGKLIVSIATGSLHCVACTDTGEVYTWGDNDEGQLGDGTTLAAQRPRLLMALQGKRVTKVACGSAHTVALCVEAPRAPRPPPPPPLECHLLRDMTTQLICNRLVLLHQFSELVCPNLPLLILDGPLDQLRTLLFYSVKEAAFRKAIMATMVRERQHGPVVELSRVGARRARKGGSGLAGPAGMRSVFGQMVARLPVLTQDALALPHRVWKVKFVGESVDDCGGGYSESIAEMCEELQNGSLPLLMATPNGRGDAGASRDAFLLNPTAATPLHLNCFRFLGVLMGIAIRTGSPLSLSLAEGVWRQLAGQPLRPQDLAEVDKDFLPALLCIRDMTPHNKYFVPVLPWDRLHEFDEQIRAVRDGMSRVVPAPMLALFTAAELETLVCGSPDIPIQALKASATYKGKHPAGDPPCNKRSLKTGPHWRQCVEPNAPLVQWFWEVMEELSGSERALFLRFVWGRTRLPRAPQDPRQRDFVLQVLDKYQPPDHFLPESYTCFFLLKMPRYSCKTVLREKLRYAIHFCKSIDTDEYARVALSAAERVSSEESDSDADATTPGASAPSALYSLTRPPTWL</sequence>
<comment type="catalytic activity">
    <reaction evidence="1">
        <text>S-ubiquitinyl-[E2 ubiquitin-conjugating enzyme]-L-cysteine + [acceptor protein]-L-lysine = [E2 ubiquitin-conjugating enzyme]-L-cysteine + N(6)-ubiquitinyl-[acceptor protein]-L-lysine.</text>
        <dbReference type="EC" id="2.3.2.26"/>
    </reaction>
</comment>
<evidence type="ECO:0000256" key="2">
    <source>
        <dbReference type="ARBA" id="ARBA00004496"/>
    </source>
</evidence>
<keyword evidence="9 10" id="KW-0833">Ubl conjugation pathway</keyword>
<dbReference type="InterPro" id="IPR000569">
    <property type="entry name" value="HECT_dom"/>
</dbReference>
<evidence type="ECO:0000256" key="3">
    <source>
        <dbReference type="ARBA" id="ARBA00004906"/>
    </source>
</evidence>
<dbReference type="AlphaFoldDB" id="A0A0L7KWE1"/>
<dbReference type="Pfam" id="PF00632">
    <property type="entry name" value="HECT"/>
    <property type="match status" value="2"/>
</dbReference>
<evidence type="ECO:0000256" key="11">
    <source>
        <dbReference type="PROSITE-ProRule" id="PRU00235"/>
    </source>
</evidence>
<evidence type="ECO:0000256" key="9">
    <source>
        <dbReference type="ARBA" id="ARBA00022786"/>
    </source>
</evidence>
<dbReference type="GO" id="GO:0061630">
    <property type="term" value="F:ubiquitin protein ligase activity"/>
    <property type="evidence" value="ECO:0007669"/>
    <property type="project" value="UniProtKB-EC"/>
</dbReference>
<comment type="caution">
    <text evidence="14">The sequence shown here is derived from an EMBL/GenBank/DDBJ whole genome shotgun (WGS) entry which is preliminary data.</text>
</comment>
<feature type="repeat" description="RCC1" evidence="11">
    <location>
        <begin position="405"/>
        <end position="456"/>
    </location>
</feature>
<dbReference type="PROSITE" id="PS50237">
    <property type="entry name" value="HECT"/>
    <property type="match status" value="1"/>
</dbReference>
<comment type="pathway">
    <text evidence="3">Protein modification; protein ubiquitination.</text>
</comment>
<keyword evidence="7" id="KW-0808">Transferase</keyword>
<keyword evidence="15" id="KW-1185">Reference proteome</keyword>
<dbReference type="PANTHER" id="PTHR46654">
    <property type="entry name" value="E3 UBIQUITIN-PROTEIN LIGASE HECTD3"/>
    <property type="match status" value="1"/>
</dbReference>
<dbReference type="FunFam" id="3.30.2410.10:FF:000006">
    <property type="entry name" value="probable E3 ubiquitin-protein ligase HERC1 isoform X2"/>
    <property type="match status" value="1"/>
</dbReference>
<evidence type="ECO:0000256" key="7">
    <source>
        <dbReference type="ARBA" id="ARBA00022679"/>
    </source>
</evidence>
<evidence type="ECO:0000256" key="6">
    <source>
        <dbReference type="ARBA" id="ARBA00022553"/>
    </source>
</evidence>
<dbReference type="PRINTS" id="PR00633">
    <property type="entry name" value="RCCNDNSATION"/>
</dbReference>
<proteinExistence type="predicted"/>
<dbReference type="EC" id="2.3.2.26" evidence="4"/>
<dbReference type="InterPro" id="IPR035983">
    <property type="entry name" value="Hect_E3_ubiquitin_ligase"/>
</dbReference>
<feature type="repeat" description="RCC1" evidence="11">
    <location>
        <begin position="358"/>
        <end position="404"/>
    </location>
</feature>
<feature type="domain" description="HECT" evidence="13">
    <location>
        <begin position="635"/>
        <end position="961"/>
    </location>
</feature>
<reference evidence="14 15" key="1">
    <citation type="journal article" date="2015" name="Genome Biol. Evol.">
        <title>The genome of winter moth (Operophtera brumata) provides a genomic perspective on sexual dimorphism and phenology.</title>
        <authorList>
            <person name="Derks M.F."/>
            <person name="Smit S."/>
            <person name="Salis L."/>
            <person name="Schijlen E."/>
            <person name="Bossers A."/>
            <person name="Mateman C."/>
            <person name="Pijl A.S."/>
            <person name="de Ridder D."/>
            <person name="Groenen M.A."/>
            <person name="Visser M.E."/>
            <person name="Megens H.J."/>
        </authorList>
    </citation>
    <scope>NUCLEOTIDE SEQUENCE [LARGE SCALE GENOMIC DNA]</scope>
    <source>
        <strain evidence="14">WM2013NL</strain>
        <tissue evidence="14">Head and thorax</tissue>
    </source>
</reference>
<evidence type="ECO:0000256" key="8">
    <source>
        <dbReference type="ARBA" id="ARBA00022737"/>
    </source>
</evidence>
<feature type="repeat" description="RCC1" evidence="11">
    <location>
        <begin position="457"/>
        <end position="508"/>
    </location>
</feature>
<keyword evidence="6" id="KW-0597">Phosphoprotein</keyword>
<evidence type="ECO:0000313" key="14">
    <source>
        <dbReference type="EMBL" id="KOB67364.1"/>
    </source>
</evidence>
<gene>
    <name evidence="14" type="ORF">OBRU01_19935</name>
</gene>
<evidence type="ECO:0000256" key="10">
    <source>
        <dbReference type="PROSITE-ProRule" id="PRU00104"/>
    </source>
</evidence>
<evidence type="ECO:0000259" key="13">
    <source>
        <dbReference type="PROSITE" id="PS50237"/>
    </source>
</evidence>
<keyword evidence="5" id="KW-0963">Cytoplasm</keyword>
<dbReference type="Pfam" id="PF00415">
    <property type="entry name" value="RCC1"/>
    <property type="match status" value="3"/>
</dbReference>
<feature type="active site" description="Glycyl thioester intermediate" evidence="10">
    <location>
        <position position="929"/>
    </location>
</feature>
<dbReference type="InterPro" id="IPR000408">
    <property type="entry name" value="Reg_chr_condens"/>
</dbReference>
<dbReference type="PROSITE" id="PS50012">
    <property type="entry name" value="RCC1_3"/>
    <property type="match status" value="3"/>
</dbReference>
<dbReference type="PANTHER" id="PTHR46654:SF1">
    <property type="entry name" value="E3 UBIQUITIN-PROTEIN LIGASE HECTD3"/>
    <property type="match status" value="1"/>
</dbReference>
<dbReference type="SUPFAM" id="SSF50985">
    <property type="entry name" value="RCC1/BLIP-II"/>
    <property type="match status" value="1"/>
</dbReference>
<dbReference type="Gene3D" id="3.90.1750.10">
    <property type="entry name" value="Hect, E3 ligase catalytic domains"/>
    <property type="match status" value="2"/>
</dbReference>
<accession>A0A0L7KWE1</accession>
<protein>
    <recommendedName>
        <fullName evidence="4">HECT-type E3 ubiquitin transferase</fullName>
        <ecNumber evidence="4">2.3.2.26</ecNumber>
    </recommendedName>
</protein>
<dbReference type="InterPro" id="IPR042469">
    <property type="entry name" value="HECTD3"/>
</dbReference>